<dbReference type="SUPFAM" id="SSF89957">
    <property type="entry name" value="MTH1187/YkoF-like"/>
    <property type="match status" value="1"/>
</dbReference>
<feature type="region of interest" description="Disordered" evidence="2">
    <location>
        <begin position="331"/>
        <end position="351"/>
    </location>
</feature>
<name>A0A1I1ZEG4_9BACI</name>
<keyword evidence="3" id="KW-0472">Membrane</keyword>
<dbReference type="InterPro" id="IPR002767">
    <property type="entry name" value="Thiamine_BP"/>
</dbReference>
<dbReference type="OrthoDB" id="2147383at2"/>
<dbReference type="InterPro" id="IPR051614">
    <property type="entry name" value="UPF0045_domain"/>
</dbReference>
<sequence>MKGLSYQKGVIFIGEENIGWAYAEGNRTSSMALPLEASSLLRIGKDVFFSMPFWYKLLVFSWGIGSLSSLLGSILFGWPHLLPVFTFFYLLLGTHFIFPAELRKFHGAEHKIFSFKGVKNRRNLPRITRAKITNRYCSTNTVVLYFLLVVLFIPIMTIWLSFSQAAMVVSYSAVAAAPILHRILQMKPMTPIRKLMLQVSYLLQRRVTCSPPERIHLLTALEAYRTLAKRENPHLLHDSKAHGRKKEEHRMAIIDLTVVPIGTESTSMSEDVAEIQKVLDKHSEHIDYQLTSMSTIIEGELKDLFPIVQELHEIPFNRGAKRVSTNIRIDDRRDSDKGGMDEKVSSVKNKI</sequence>
<evidence type="ECO:0000313" key="6">
    <source>
        <dbReference type="Proteomes" id="UP000199516"/>
    </source>
</evidence>
<proteinExistence type="inferred from homology"/>
<keyword evidence="3" id="KW-1133">Transmembrane helix</keyword>
<organism evidence="5 6">
    <name type="scientific">Alteribacillus iranensis</name>
    <dbReference type="NCBI Taxonomy" id="930128"/>
    <lineage>
        <taxon>Bacteria</taxon>
        <taxon>Bacillati</taxon>
        <taxon>Bacillota</taxon>
        <taxon>Bacilli</taxon>
        <taxon>Bacillales</taxon>
        <taxon>Bacillaceae</taxon>
        <taxon>Alteribacillus</taxon>
    </lineage>
</organism>
<dbReference type="STRING" id="930128.SAMN05192532_101196"/>
<feature type="transmembrane region" description="Helical" evidence="3">
    <location>
        <begin position="168"/>
        <end position="184"/>
    </location>
</feature>
<evidence type="ECO:0000256" key="1">
    <source>
        <dbReference type="ARBA" id="ARBA00010272"/>
    </source>
</evidence>
<evidence type="ECO:0000256" key="2">
    <source>
        <dbReference type="SAM" id="MobiDB-lite"/>
    </source>
</evidence>
<reference evidence="5 6" key="1">
    <citation type="submission" date="2016-10" db="EMBL/GenBank/DDBJ databases">
        <authorList>
            <person name="de Groot N.N."/>
        </authorList>
    </citation>
    <scope>NUCLEOTIDE SEQUENCE [LARGE SCALE GENOMIC DNA]</scope>
    <source>
        <strain evidence="5 6">DSM 23995</strain>
    </source>
</reference>
<keyword evidence="3" id="KW-0812">Transmembrane</keyword>
<comment type="similarity">
    <text evidence="1">Belongs to the UPF0045 family.</text>
</comment>
<evidence type="ECO:0000256" key="3">
    <source>
        <dbReference type="SAM" id="Phobius"/>
    </source>
</evidence>
<protein>
    <submittedName>
        <fullName evidence="5">Uncharacterized protein, MTH1187 family</fullName>
    </submittedName>
</protein>
<accession>A0A1I1ZEG4</accession>
<dbReference type="EMBL" id="FONT01000001">
    <property type="protein sequence ID" value="SFE30075.1"/>
    <property type="molecule type" value="Genomic_DNA"/>
</dbReference>
<dbReference type="Gene3D" id="3.30.70.930">
    <property type="match status" value="1"/>
</dbReference>
<feature type="compositionally biased region" description="Basic and acidic residues" evidence="2">
    <location>
        <begin position="331"/>
        <end position="345"/>
    </location>
</feature>
<dbReference type="InterPro" id="IPR029756">
    <property type="entry name" value="MTH1187/YkoF-like"/>
</dbReference>
<feature type="transmembrane region" description="Helical" evidence="3">
    <location>
        <begin position="81"/>
        <end position="98"/>
    </location>
</feature>
<evidence type="ECO:0000259" key="4">
    <source>
        <dbReference type="Pfam" id="PF01910"/>
    </source>
</evidence>
<dbReference type="Pfam" id="PF07136">
    <property type="entry name" value="DUF1385"/>
    <property type="match status" value="1"/>
</dbReference>
<dbReference type="Pfam" id="PF01910">
    <property type="entry name" value="Thiamine_BP"/>
    <property type="match status" value="1"/>
</dbReference>
<evidence type="ECO:0000313" key="5">
    <source>
        <dbReference type="EMBL" id="SFE30075.1"/>
    </source>
</evidence>
<dbReference type="PANTHER" id="PTHR33777">
    <property type="entry name" value="UPF0045 PROTEIN ECM15"/>
    <property type="match status" value="1"/>
</dbReference>
<dbReference type="NCBIfam" id="TIGR00106">
    <property type="entry name" value="MTH1187 family thiamine-binding protein"/>
    <property type="match status" value="1"/>
</dbReference>
<dbReference type="RefSeq" id="WP_091656210.1">
    <property type="nucleotide sequence ID" value="NZ_FONT01000001.1"/>
</dbReference>
<feature type="transmembrane region" description="Helical" evidence="3">
    <location>
        <begin position="142"/>
        <end position="162"/>
    </location>
</feature>
<keyword evidence="6" id="KW-1185">Reference proteome</keyword>
<feature type="transmembrane region" description="Helical" evidence="3">
    <location>
        <begin position="53"/>
        <end position="75"/>
    </location>
</feature>
<gene>
    <name evidence="5" type="ORF">SAMN05192532_101196</name>
</gene>
<feature type="domain" description="Thiamine-binding protein" evidence="4">
    <location>
        <begin position="255"/>
        <end position="348"/>
    </location>
</feature>
<dbReference type="InterPro" id="IPR010787">
    <property type="entry name" value="DUF1385"/>
</dbReference>
<dbReference type="GO" id="GO:0005829">
    <property type="term" value="C:cytosol"/>
    <property type="evidence" value="ECO:0007669"/>
    <property type="project" value="TreeGrafter"/>
</dbReference>
<dbReference type="PANTHER" id="PTHR33777:SF1">
    <property type="entry name" value="UPF0045 PROTEIN ECM15"/>
    <property type="match status" value="1"/>
</dbReference>
<dbReference type="AlphaFoldDB" id="A0A1I1ZEG4"/>
<dbReference type="Proteomes" id="UP000199516">
    <property type="component" value="Unassembled WGS sequence"/>
</dbReference>